<keyword evidence="5" id="KW-0482">Metalloprotease</keyword>
<name>A0ABN8RDH9_9CNID</name>
<dbReference type="EMBL" id="CALNXK010000216">
    <property type="protein sequence ID" value="CAH3176699.1"/>
    <property type="molecule type" value="Genomic_DNA"/>
</dbReference>
<dbReference type="InterPro" id="IPR001506">
    <property type="entry name" value="Peptidase_M12A"/>
</dbReference>
<feature type="domain" description="Peptidase M12A" evidence="7">
    <location>
        <begin position="1"/>
        <end position="84"/>
    </location>
</feature>
<keyword evidence="9" id="KW-1185">Reference proteome</keyword>
<dbReference type="Proteomes" id="UP001159405">
    <property type="component" value="Unassembled WGS sequence"/>
</dbReference>
<comment type="caution">
    <text evidence="8">The sequence shown here is derived from an EMBL/GenBank/DDBJ whole genome shotgun (WGS) entry which is preliminary data.</text>
</comment>
<dbReference type="Pfam" id="PF01400">
    <property type="entry name" value="Astacin"/>
    <property type="match status" value="1"/>
</dbReference>
<comment type="caution">
    <text evidence="6">Lacks conserved residue(s) required for the propagation of feature annotation.</text>
</comment>
<dbReference type="PROSITE" id="PS51864">
    <property type="entry name" value="ASTACIN"/>
    <property type="match status" value="1"/>
</dbReference>
<keyword evidence="1" id="KW-0645">Protease</keyword>
<evidence type="ECO:0000256" key="4">
    <source>
        <dbReference type="ARBA" id="ARBA00022833"/>
    </source>
</evidence>
<dbReference type="SUPFAM" id="SSF55486">
    <property type="entry name" value="Metalloproteases ('zincins'), catalytic domain"/>
    <property type="match status" value="1"/>
</dbReference>
<dbReference type="PANTHER" id="PTHR10127">
    <property type="entry name" value="DISCOIDIN, CUB, EGF, LAMININ , AND ZINC METALLOPROTEASE DOMAIN CONTAINING"/>
    <property type="match status" value="1"/>
</dbReference>
<evidence type="ECO:0000259" key="7">
    <source>
        <dbReference type="PROSITE" id="PS51864"/>
    </source>
</evidence>
<accession>A0ABN8RDH9</accession>
<evidence type="ECO:0000313" key="8">
    <source>
        <dbReference type="EMBL" id="CAH3176699.1"/>
    </source>
</evidence>
<keyword evidence="3" id="KW-0378">Hydrolase</keyword>
<gene>
    <name evidence="8" type="ORF">PLOB_00018388</name>
</gene>
<evidence type="ECO:0000256" key="6">
    <source>
        <dbReference type="PROSITE-ProRule" id="PRU01211"/>
    </source>
</evidence>
<dbReference type="InterPro" id="IPR024079">
    <property type="entry name" value="MetalloPept_cat_dom_sf"/>
</dbReference>
<sequence>GFYHEQSRPDRDEYVTILWDNIKTGKLEQNSIHNFKKYNRGTIDSLGSPYDYGSLMHYGSKAFSKNGKPTIVVKQSGVCNHSIF</sequence>
<evidence type="ECO:0000256" key="3">
    <source>
        <dbReference type="ARBA" id="ARBA00022801"/>
    </source>
</evidence>
<keyword evidence="2" id="KW-0479">Metal-binding</keyword>
<dbReference type="Gene3D" id="3.40.390.10">
    <property type="entry name" value="Collagenase (Catalytic Domain)"/>
    <property type="match status" value="1"/>
</dbReference>
<reference evidence="8 9" key="1">
    <citation type="submission" date="2022-05" db="EMBL/GenBank/DDBJ databases">
        <authorList>
            <consortium name="Genoscope - CEA"/>
            <person name="William W."/>
        </authorList>
    </citation>
    <scope>NUCLEOTIDE SEQUENCE [LARGE SCALE GENOMIC DNA]</scope>
</reference>
<evidence type="ECO:0000256" key="1">
    <source>
        <dbReference type="ARBA" id="ARBA00022670"/>
    </source>
</evidence>
<evidence type="ECO:0000256" key="2">
    <source>
        <dbReference type="ARBA" id="ARBA00022723"/>
    </source>
</evidence>
<evidence type="ECO:0000256" key="5">
    <source>
        <dbReference type="ARBA" id="ARBA00023049"/>
    </source>
</evidence>
<organism evidence="8 9">
    <name type="scientific">Porites lobata</name>
    <dbReference type="NCBI Taxonomy" id="104759"/>
    <lineage>
        <taxon>Eukaryota</taxon>
        <taxon>Metazoa</taxon>
        <taxon>Cnidaria</taxon>
        <taxon>Anthozoa</taxon>
        <taxon>Hexacorallia</taxon>
        <taxon>Scleractinia</taxon>
        <taxon>Fungiina</taxon>
        <taxon>Poritidae</taxon>
        <taxon>Porites</taxon>
    </lineage>
</organism>
<evidence type="ECO:0000313" key="9">
    <source>
        <dbReference type="Proteomes" id="UP001159405"/>
    </source>
</evidence>
<proteinExistence type="predicted"/>
<feature type="non-terminal residue" evidence="8">
    <location>
        <position position="1"/>
    </location>
</feature>
<dbReference type="PANTHER" id="PTHR10127:SF780">
    <property type="entry name" value="METALLOENDOPEPTIDASE"/>
    <property type="match status" value="1"/>
</dbReference>
<keyword evidence="4" id="KW-0862">Zinc</keyword>
<protein>
    <recommendedName>
        <fullName evidence="7">Peptidase M12A domain-containing protein</fullName>
    </recommendedName>
</protein>